<gene>
    <name evidence="2" type="ORF">SAMN04487946_103231</name>
</gene>
<dbReference type="PANTHER" id="PTHR35610:SF8">
    <property type="entry name" value="3-ISOPROPYLMALATE DEHYDRATASE"/>
    <property type="match status" value="1"/>
</dbReference>
<dbReference type="STRING" id="660517.SAMN04487946_103231"/>
<evidence type="ECO:0000256" key="1">
    <source>
        <dbReference type="SAM" id="MobiDB-lite"/>
    </source>
</evidence>
<dbReference type="EMBL" id="FNPB01000003">
    <property type="protein sequence ID" value="SDX87349.1"/>
    <property type="molecule type" value="Genomic_DNA"/>
</dbReference>
<organism evidence="2 3">
    <name type="scientific">Halobellus clavatus</name>
    <dbReference type="NCBI Taxonomy" id="660517"/>
    <lineage>
        <taxon>Archaea</taxon>
        <taxon>Methanobacteriati</taxon>
        <taxon>Methanobacteriota</taxon>
        <taxon>Stenosarchaea group</taxon>
        <taxon>Halobacteria</taxon>
        <taxon>Halobacteriales</taxon>
        <taxon>Haloferacaceae</taxon>
        <taxon>Halobellus</taxon>
    </lineage>
</organism>
<dbReference type="InterPro" id="IPR038389">
    <property type="entry name" value="PSMG2_sf"/>
</dbReference>
<evidence type="ECO:0000313" key="3">
    <source>
        <dbReference type="Proteomes" id="UP000199170"/>
    </source>
</evidence>
<dbReference type="SUPFAM" id="SSF159659">
    <property type="entry name" value="Cgl1923-like"/>
    <property type="match status" value="1"/>
</dbReference>
<dbReference type="AlphaFoldDB" id="A0A1H3FB25"/>
<feature type="region of interest" description="Disordered" evidence="1">
    <location>
        <begin position="227"/>
        <end position="247"/>
    </location>
</feature>
<proteinExistence type="predicted"/>
<protein>
    <recommendedName>
        <fullName evidence="4">Proteasome assembly chaperone family protein</fullName>
    </recommendedName>
</protein>
<evidence type="ECO:0008006" key="4">
    <source>
        <dbReference type="Google" id="ProtNLM"/>
    </source>
</evidence>
<keyword evidence="3" id="KW-1185">Reference proteome</keyword>
<name>A0A1H3FB25_9EURY</name>
<dbReference type="OrthoDB" id="35908at2157"/>
<dbReference type="Gene3D" id="3.40.50.10900">
    <property type="entry name" value="PAC-like subunit"/>
    <property type="match status" value="1"/>
</dbReference>
<sequence length="247" mass="26754">MARISVLADDLSLTEPCLIEGFPGVGLVGKIAADHIVEEFEMTHYGNIYCDSVPKVAVYQEDNAKLHPPVRLYADEERDLLVLQSDVPIQPAAADSLAECLSGWFTDLDVMPLYLSGIPREKEQGHVPSLYGLGVGEGIDLISQAGIEAPSETGLVSGPTGVLLNAAVESDRVAVGLVVESDPRFPDPEAARVLIKKGIEPLADLEVPVDDLVDRAEQIRQAKERLAKRMQEANEESTQARPIGMYQ</sequence>
<reference evidence="3" key="1">
    <citation type="submission" date="2016-10" db="EMBL/GenBank/DDBJ databases">
        <authorList>
            <person name="Varghese N."/>
            <person name="Submissions S."/>
        </authorList>
    </citation>
    <scope>NUCLEOTIDE SEQUENCE [LARGE SCALE GENOMIC DNA]</scope>
    <source>
        <strain evidence="3">CGMCC 1.10118</strain>
    </source>
</reference>
<dbReference type="Proteomes" id="UP000199170">
    <property type="component" value="Unassembled WGS sequence"/>
</dbReference>
<dbReference type="PANTHER" id="PTHR35610">
    <property type="entry name" value="3-ISOPROPYLMALATE DEHYDRATASE-RELATED"/>
    <property type="match status" value="1"/>
</dbReference>
<accession>A0A1H3FB25</accession>
<evidence type="ECO:0000313" key="2">
    <source>
        <dbReference type="EMBL" id="SDX87349.1"/>
    </source>
</evidence>
<dbReference type="Pfam" id="PF09754">
    <property type="entry name" value="PAC2"/>
    <property type="match status" value="1"/>
</dbReference>
<dbReference type="RefSeq" id="WP_089766488.1">
    <property type="nucleotide sequence ID" value="NZ_FNPB01000003.1"/>
</dbReference>
<dbReference type="InterPro" id="IPR019151">
    <property type="entry name" value="Proteasome_assmbl_chaperone_2"/>
</dbReference>